<reference evidence="1 2" key="1">
    <citation type="submission" date="2018-02" db="EMBL/GenBank/DDBJ databases">
        <title>Comparative genomes isolates from brazilian mangrove.</title>
        <authorList>
            <person name="Araujo J.E."/>
            <person name="Taketani R.G."/>
            <person name="Silva M.C.P."/>
            <person name="Loureco M.V."/>
            <person name="Andreote F.D."/>
        </authorList>
    </citation>
    <scope>NUCLEOTIDE SEQUENCE [LARGE SCALE GENOMIC DNA]</scope>
    <source>
        <strain evidence="1 2">Hex-1 MGV</strain>
    </source>
</reference>
<comment type="caution">
    <text evidence="1">The sequence shown here is derived from an EMBL/GenBank/DDBJ whole genome shotgun (WGS) entry which is preliminary data.</text>
</comment>
<dbReference type="RefSeq" id="WP_105332454.1">
    <property type="nucleotide sequence ID" value="NZ_PUHY01000015.1"/>
</dbReference>
<name>A0A2S8FAU4_9BACT</name>
<dbReference type="Proteomes" id="UP000238322">
    <property type="component" value="Unassembled WGS sequence"/>
</dbReference>
<accession>A0A2S8FAU4</accession>
<evidence type="ECO:0000313" key="2">
    <source>
        <dbReference type="Proteomes" id="UP000238322"/>
    </source>
</evidence>
<gene>
    <name evidence="1" type="ORF">C5Y83_24530</name>
</gene>
<protein>
    <submittedName>
        <fullName evidence="1">Uncharacterized protein</fullName>
    </submittedName>
</protein>
<dbReference type="OrthoDB" id="260432at2"/>
<dbReference type="EMBL" id="PUHY01000015">
    <property type="protein sequence ID" value="PQO29259.1"/>
    <property type="molecule type" value="Genomic_DNA"/>
</dbReference>
<dbReference type="AlphaFoldDB" id="A0A2S8FAU4"/>
<evidence type="ECO:0000313" key="1">
    <source>
        <dbReference type="EMBL" id="PQO29259.1"/>
    </source>
</evidence>
<proteinExistence type="predicted"/>
<organism evidence="1 2">
    <name type="scientific">Blastopirellula marina</name>
    <dbReference type="NCBI Taxonomy" id="124"/>
    <lineage>
        <taxon>Bacteria</taxon>
        <taxon>Pseudomonadati</taxon>
        <taxon>Planctomycetota</taxon>
        <taxon>Planctomycetia</taxon>
        <taxon>Pirellulales</taxon>
        <taxon>Pirellulaceae</taxon>
        <taxon>Blastopirellula</taxon>
    </lineage>
</organism>
<sequence length="213" mass="23338">MAESDGEAVEEWDEKKSAIMQELLGPEHDMVMHSMIPYAIGGSLDLYYYPSGIPGTAIATKECCELPGKGSKNAVFDSYELVMFTKQVLAIEQAQDESTPFGKVHSKINAVLNCMAPYSAEACLNPGETCEFPADMEVVGGKCLIFDSYGNPPKRKKLFGLLGEVAPFGLLVVIEVFRSEMEFARRKGGAVLLEKLKEAGHYPYSDLNRQPVA</sequence>